<dbReference type="KEGG" id="rain:Rai3103_09915"/>
<evidence type="ECO:0000256" key="3">
    <source>
        <dbReference type="ARBA" id="ARBA00022695"/>
    </source>
</evidence>
<dbReference type="InterPro" id="IPR036888">
    <property type="entry name" value="DNA_integrity_DisA_N_sf"/>
</dbReference>
<evidence type="ECO:0000259" key="6">
    <source>
        <dbReference type="PROSITE" id="PS51794"/>
    </source>
</evidence>
<dbReference type="Gene3D" id="3.40.1700.10">
    <property type="entry name" value="DNA integrity scanning protein, DisA, N-terminal domain"/>
    <property type="match status" value="1"/>
</dbReference>
<name>A0A5Q2FC24_9ACTN</name>
<organism evidence="7 8">
    <name type="scientific">Raineyella fluvialis</name>
    <dbReference type="NCBI Taxonomy" id="2662261"/>
    <lineage>
        <taxon>Bacteria</taxon>
        <taxon>Bacillati</taxon>
        <taxon>Actinomycetota</taxon>
        <taxon>Actinomycetes</taxon>
        <taxon>Propionibacteriales</taxon>
        <taxon>Propionibacteriaceae</taxon>
        <taxon>Raineyella</taxon>
    </lineage>
</organism>
<evidence type="ECO:0000256" key="2">
    <source>
        <dbReference type="ARBA" id="ARBA00022679"/>
    </source>
</evidence>
<dbReference type="SUPFAM" id="SSF47781">
    <property type="entry name" value="RuvA domain 2-like"/>
    <property type="match status" value="1"/>
</dbReference>
<dbReference type="InterPro" id="IPR018906">
    <property type="entry name" value="DNA_integrity_scan_DisA_link"/>
</dbReference>
<gene>
    <name evidence="7" type="primary">disA</name>
    <name evidence="7" type="ORF">Rai3103_09915</name>
</gene>
<sequence length="353" mass="38702">MTAEDQDARTRRFRALTAPGTALRNGLDRIVKGRTGGLVVLGLNREVEGLMTGGFHLDAPLTPQNLRELAKMDGAIVLSADLSRIVAAGVQLMPDPGYDTIETGTRHRTADRVSRQTGLPTVSVSASMQMISLFVDGERITIPEPGAILGRADQGLRTLERYTNRLAEVTNHLSALEIRDQVSVRDVAVVLQRLEMVHRIQDELRDYVIELGAEGRLVDLQIRELESGLDNIAELLVEDYRDEANGVAFDLSDLAGLSTSDLVDLTMIERAVGFGTTDLESQLYPRGYRQLSRISSLPRTVAARLLDHFGSLQEIFAASLGDLQAVDGVGLRRARAIRDALAWMAESEFDELA</sequence>
<keyword evidence="5" id="KW-0067">ATP-binding</keyword>
<evidence type="ECO:0000313" key="8">
    <source>
        <dbReference type="Proteomes" id="UP000386847"/>
    </source>
</evidence>
<dbReference type="GO" id="GO:0106408">
    <property type="term" value="F:diadenylate cyclase activity"/>
    <property type="evidence" value="ECO:0007669"/>
    <property type="project" value="UniProtKB-EC"/>
</dbReference>
<dbReference type="GO" id="GO:0004016">
    <property type="term" value="F:adenylate cyclase activity"/>
    <property type="evidence" value="ECO:0007669"/>
    <property type="project" value="TreeGrafter"/>
</dbReference>
<dbReference type="InterPro" id="IPR003390">
    <property type="entry name" value="DNA_integrity_scan_DisA_N"/>
</dbReference>
<dbReference type="PANTHER" id="PTHR34185">
    <property type="entry name" value="DIADENYLATE CYCLASE"/>
    <property type="match status" value="1"/>
</dbReference>
<dbReference type="PROSITE" id="PS51794">
    <property type="entry name" value="DAC"/>
    <property type="match status" value="1"/>
</dbReference>
<keyword evidence="3" id="KW-0548">Nucleotidyltransferase</keyword>
<dbReference type="Pfam" id="PF02457">
    <property type="entry name" value="DAC"/>
    <property type="match status" value="1"/>
</dbReference>
<keyword evidence="4" id="KW-0547">Nucleotide-binding</keyword>
<dbReference type="GO" id="GO:0005524">
    <property type="term" value="F:ATP binding"/>
    <property type="evidence" value="ECO:0007669"/>
    <property type="project" value="UniProtKB-KW"/>
</dbReference>
<evidence type="ECO:0000256" key="1">
    <source>
        <dbReference type="ARBA" id="ARBA00000877"/>
    </source>
</evidence>
<dbReference type="Pfam" id="PF10635">
    <property type="entry name" value="DisA-linker"/>
    <property type="match status" value="1"/>
</dbReference>
<evidence type="ECO:0000313" key="7">
    <source>
        <dbReference type="EMBL" id="QGF23941.1"/>
    </source>
</evidence>
<comment type="catalytic activity">
    <reaction evidence="1">
        <text>2 ATP = 3',3'-c-di-AMP + 2 diphosphate</text>
        <dbReference type="Rhea" id="RHEA:35655"/>
        <dbReference type="ChEBI" id="CHEBI:30616"/>
        <dbReference type="ChEBI" id="CHEBI:33019"/>
        <dbReference type="ChEBI" id="CHEBI:71500"/>
        <dbReference type="EC" id="2.7.7.85"/>
    </reaction>
</comment>
<dbReference type="Proteomes" id="UP000386847">
    <property type="component" value="Chromosome"/>
</dbReference>
<dbReference type="PANTHER" id="PTHR34185:SF3">
    <property type="entry name" value="DNA INTEGRITY SCANNING PROTEIN DISA"/>
    <property type="match status" value="1"/>
</dbReference>
<evidence type="ECO:0000256" key="5">
    <source>
        <dbReference type="ARBA" id="ARBA00022840"/>
    </source>
</evidence>
<keyword evidence="8" id="KW-1185">Reference proteome</keyword>
<dbReference type="NCBIfam" id="NF010009">
    <property type="entry name" value="PRK13482.1"/>
    <property type="match status" value="1"/>
</dbReference>
<dbReference type="AlphaFoldDB" id="A0A5Q2FC24"/>
<dbReference type="InterPro" id="IPR050338">
    <property type="entry name" value="DisA"/>
</dbReference>
<dbReference type="InterPro" id="IPR010994">
    <property type="entry name" value="RuvA_2-like"/>
</dbReference>
<evidence type="ECO:0000256" key="4">
    <source>
        <dbReference type="ARBA" id="ARBA00022741"/>
    </source>
</evidence>
<accession>A0A5Q2FC24</accession>
<proteinExistence type="predicted"/>
<dbReference type="EMBL" id="CP045725">
    <property type="protein sequence ID" value="QGF23941.1"/>
    <property type="molecule type" value="Genomic_DNA"/>
</dbReference>
<dbReference type="Gene3D" id="1.10.150.20">
    <property type="entry name" value="5' to 3' exonuclease, C-terminal subdomain"/>
    <property type="match status" value="1"/>
</dbReference>
<reference evidence="7 8" key="1">
    <citation type="submission" date="2019-10" db="EMBL/GenBank/DDBJ databases">
        <title>Genomic analysis of Raineyella sp. CBA3103.</title>
        <authorList>
            <person name="Roh S.W."/>
        </authorList>
    </citation>
    <scope>NUCLEOTIDE SEQUENCE [LARGE SCALE GENOMIC DNA]</scope>
    <source>
        <strain evidence="7 8">CBA3103</strain>
    </source>
</reference>
<feature type="domain" description="DAC" evidence="6">
    <location>
        <begin position="7"/>
        <end position="145"/>
    </location>
</feature>
<keyword evidence="2" id="KW-0808">Transferase</keyword>
<dbReference type="Gene3D" id="1.20.1260.110">
    <property type="entry name" value="DNA integrity scanning linker region"/>
    <property type="match status" value="1"/>
</dbReference>
<protein>
    <submittedName>
        <fullName evidence="7">DNA integrity scanning protein DisA</fullName>
    </submittedName>
</protein>
<dbReference type="SUPFAM" id="SSF143597">
    <property type="entry name" value="YojJ-like"/>
    <property type="match status" value="1"/>
</dbReference>
<dbReference type="RefSeq" id="WP_153572471.1">
    <property type="nucleotide sequence ID" value="NZ_CP045725.1"/>
</dbReference>
<dbReference type="InterPro" id="IPR038331">
    <property type="entry name" value="DisA_sf"/>
</dbReference>